<evidence type="ECO:0000256" key="1">
    <source>
        <dbReference type="SAM" id="MobiDB-lite"/>
    </source>
</evidence>
<evidence type="ECO:0000313" key="3">
    <source>
        <dbReference type="Proteomes" id="UP000445144"/>
    </source>
</evidence>
<dbReference type="EMBL" id="CACVBR010000033">
    <property type="protein sequence ID" value="CAA7196880.1"/>
    <property type="molecule type" value="Genomic_DNA"/>
</dbReference>
<dbReference type="AlphaFoldDB" id="A0A6N4X733"/>
<sequence>MKTTAFILGILSLCTLNSCKCDFEEEEPQYKYEENEKNNRKNMKSKSDTLHIK</sequence>
<protein>
    <submittedName>
        <fullName evidence="2">Uncharacterized protein</fullName>
    </submittedName>
</protein>
<keyword evidence="3" id="KW-1185">Reference proteome</keyword>
<reference evidence="2 3" key="1">
    <citation type="submission" date="2020-01" db="EMBL/GenBank/DDBJ databases">
        <authorList>
            <person name="Rodrigo-Torres L."/>
            <person name="Arahal R. D."/>
            <person name="Lucena T."/>
        </authorList>
    </citation>
    <scope>NUCLEOTIDE SEQUENCE [LARGE SCALE GENOMIC DNA]</scope>
    <source>
        <strain evidence="2 3">CECT 9293</strain>
    </source>
</reference>
<feature type="region of interest" description="Disordered" evidence="1">
    <location>
        <begin position="32"/>
        <end position="53"/>
    </location>
</feature>
<organism evidence="2 3">
    <name type="scientific">Chryseobacterium potabilaquae</name>
    <dbReference type="NCBI Taxonomy" id="2675057"/>
    <lineage>
        <taxon>Bacteria</taxon>
        <taxon>Pseudomonadati</taxon>
        <taxon>Bacteroidota</taxon>
        <taxon>Flavobacteriia</taxon>
        <taxon>Flavobacteriales</taxon>
        <taxon>Weeksellaceae</taxon>
        <taxon>Chryseobacterium group</taxon>
        <taxon>Chryseobacterium</taxon>
    </lineage>
</organism>
<proteinExistence type="predicted"/>
<dbReference type="Proteomes" id="UP000445144">
    <property type="component" value="Unassembled WGS sequence"/>
</dbReference>
<accession>A0A6N4X733</accession>
<dbReference type="RefSeq" id="WP_162033619.1">
    <property type="nucleotide sequence ID" value="NZ_CACVBR010000033.1"/>
</dbReference>
<name>A0A6N4X733_9FLAO</name>
<gene>
    <name evidence="2" type="ORF">CHRY9293_02945</name>
</gene>
<evidence type="ECO:0000313" key="2">
    <source>
        <dbReference type="EMBL" id="CAA7196880.1"/>
    </source>
</evidence>